<accession>A0ABS1RJS7</accession>
<keyword evidence="2" id="KW-1185">Reference proteome</keyword>
<proteinExistence type="predicted"/>
<protein>
    <submittedName>
        <fullName evidence="1">Pentapeptide repeat-containing protein</fullName>
    </submittedName>
</protein>
<evidence type="ECO:0000313" key="2">
    <source>
        <dbReference type="Proteomes" id="UP000635853"/>
    </source>
</evidence>
<sequence>MGNPQHLEWLLEGVEAWNARRERDDFVPDLSGMDIRGAFEKAGKLVSGRIPLSGINFANADLRGVNLRGADLDSADLGKTSLSAILPAHKPGAAPKRKGLDGGGTAHMVRREAMRRKLYQNSTAIPLSAASLLITISEYRFSVYSNNQLAASHPTFRKGLLAFLDTLANSVGELLEILPSANERPDRAQAENVASWLDRFIAQWRNGEDYFAPENLADASKPVSVVLGCGTLGALLGLPFGGPIGATTGFGAGSVFGQMITKHLKPGAAADKVAEIFKNPEAP</sequence>
<gene>
    <name evidence="1" type="ORF">JMJ92_17250</name>
</gene>
<comment type="caution">
    <text evidence="1">The sequence shown here is derived from an EMBL/GenBank/DDBJ whole genome shotgun (WGS) entry which is preliminary data.</text>
</comment>
<organism evidence="1 2">
    <name type="scientific">Rhodovulum visakhapatnamense</name>
    <dbReference type="NCBI Taxonomy" id="364297"/>
    <lineage>
        <taxon>Bacteria</taxon>
        <taxon>Pseudomonadati</taxon>
        <taxon>Pseudomonadota</taxon>
        <taxon>Alphaproteobacteria</taxon>
        <taxon>Rhodobacterales</taxon>
        <taxon>Paracoccaceae</taxon>
        <taxon>Rhodovulum</taxon>
    </lineage>
</organism>
<evidence type="ECO:0000313" key="1">
    <source>
        <dbReference type="EMBL" id="MBL3579883.1"/>
    </source>
</evidence>
<name>A0ABS1RJS7_9RHOB</name>
<dbReference type="RefSeq" id="WP_075786486.1">
    <property type="nucleotide sequence ID" value="NZ_JAESIL010000092.1"/>
</dbReference>
<dbReference type="Pfam" id="PF00805">
    <property type="entry name" value="Pentapeptide"/>
    <property type="match status" value="1"/>
</dbReference>
<dbReference type="InterPro" id="IPR001646">
    <property type="entry name" value="5peptide_repeat"/>
</dbReference>
<dbReference type="Proteomes" id="UP000635853">
    <property type="component" value="Unassembled WGS sequence"/>
</dbReference>
<dbReference type="EMBL" id="JAESIL010000092">
    <property type="protein sequence ID" value="MBL3579883.1"/>
    <property type="molecule type" value="Genomic_DNA"/>
</dbReference>
<dbReference type="SUPFAM" id="SSF141571">
    <property type="entry name" value="Pentapeptide repeat-like"/>
    <property type="match status" value="1"/>
</dbReference>
<dbReference type="Gene3D" id="2.160.20.80">
    <property type="entry name" value="E3 ubiquitin-protein ligase SopA"/>
    <property type="match status" value="1"/>
</dbReference>
<reference evidence="2" key="1">
    <citation type="submission" date="2021-01" db="EMBL/GenBank/DDBJ databases">
        <title>Draft genomes of Rhodovulum sulfidophilum.</title>
        <authorList>
            <person name="Guzman M.S."/>
        </authorList>
    </citation>
    <scope>NUCLEOTIDE SEQUENCE [LARGE SCALE GENOMIC DNA]</scope>
    <source>
        <strain evidence="2">AB19</strain>
    </source>
</reference>